<sequence length="91" mass="9647">MNLHTILSIAFIALLSRLNPSSIASTASNRLIASHPESPHRHPSASHPARPTSAPAILLYMAPICSFGAQSSQCNPAPVQCHPVALCWRVG</sequence>
<dbReference type="EMBL" id="KN838563">
    <property type="protein sequence ID" value="KIK05086.1"/>
    <property type="molecule type" value="Genomic_DNA"/>
</dbReference>
<name>A0A0C9XJ79_9AGAR</name>
<proteinExistence type="predicted"/>
<feature type="region of interest" description="Disordered" evidence="1">
    <location>
        <begin position="29"/>
        <end position="50"/>
    </location>
</feature>
<feature type="chain" id="PRO_5002206328" evidence="2">
    <location>
        <begin position="25"/>
        <end position="91"/>
    </location>
</feature>
<gene>
    <name evidence="3" type="ORF">K443DRAFT_373728</name>
</gene>
<evidence type="ECO:0000313" key="4">
    <source>
        <dbReference type="Proteomes" id="UP000054477"/>
    </source>
</evidence>
<evidence type="ECO:0000313" key="3">
    <source>
        <dbReference type="EMBL" id="KIK05086.1"/>
    </source>
</evidence>
<keyword evidence="4" id="KW-1185">Reference proteome</keyword>
<dbReference type="HOGENOM" id="CLU_2427351_0_0_1"/>
<dbReference type="Proteomes" id="UP000054477">
    <property type="component" value="Unassembled WGS sequence"/>
</dbReference>
<dbReference type="AlphaFoldDB" id="A0A0C9XJ79"/>
<organism evidence="3 4">
    <name type="scientific">Laccaria amethystina LaAM-08-1</name>
    <dbReference type="NCBI Taxonomy" id="1095629"/>
    <lineage>
        <taxon>Eukaryota</taxon>
        <taxon>Fungi</taxon>
        <taxon>Dikarya</taxon>
        <taxon>Basidiomycota</taxon>
        <taxon>Agaricomycotina</taxon>
        <taxon>Agaricomycetes</taxon>
        <taxon>Agaricomycetidae</taxon>
        <taxon>Agaricales</taxon>
        <taxon>Agaricineae</taxon>
        <taxon>Hydnangiaceae</taxon>
        <taxon>Laccaria</taxon>
    </lineage>
</organism>
<keyword evidence="2" id="KW-0732">Signal</keyword>
<feature type="signal peptide" evidence="2">
    <location>
        <begin position="1"/>
        <end position="24"/>
    </location>
</feature>
<accession>A0A0C9XJ79</accession>
<evidence type="ECO:0000256" key="2">
    <source>
        <dbReference type="SAM" id="SignalP"/>
    </source>
</evidence>
<reference evidence="3 4" key="1">
    <citation type="submission" date="2014-04" db="EMBL/GenBank/DDBJ databases">
        <authorList>
            <consortium name="DOE Joint Genome Institute"/>
            <person name="Kuo A."/>
            <person name="Kohler A."/>
            <person name="Nagy L.G."/>
            <person name="Floudas D."/>
            <person name="Copeland A."/>
            <person name="Barry K.W."/>
            <person name="Cichocki N."/>
            <person name="Veneault-Fourrey C."/>
            <person name="LaButti K."/>
            <person name="Lindquist E.A."/>
            <person name="Lipzen A."/>
            <person name="Lundell T."/>
            <person name="Morin E."/>
            <person name="Murat C."/>
            <person name="Sun H."/>
            <person name="Tunlid A."/>
            <person name="Henrissat B."/>
            <person name="Grigoriev I.V."/>
            <person name="Hibbett D.S."/>
            <person name="Martin F."/>
            <person name="Nordberg H.P."/>
            <person name="Cantor M.N."/>
            <person name="Hua S.X."/>
        </authorList>
    </citation>
    <scope>NUCLEOTIDE SEQUENCE [LARGE SCALE GENOMIC DNA]</scope>
    <source>
        <strain evidence="3 4">LaAM-08-1</strain>
    </source>
</reference>
<evidence type="ECO:0000256" key="1">
    <source>
        <dbReference type="SAM" id="MobiDB-lite"/>
    </source>
</evidence>
<reference evidence="4" key="2">
    <citation type="submission" date="2015-01" db="EMBL/GenBank/DDBJ databases">
        <title>Evolutionary Origins and Diversification of the Mycorrhizal Mutualists.</title>
        <authorList>
            <consortium name="DOE Joint Genome Institute"/>
            <consortium name="Mycorrhizal Genomics Consortium"/>
            <person name="Kohler A."/>
            <person name="Kuo A."/>
            <person name="Nagy L.G."/>
            <person name="Floudas D."/>
            <person name="Copeland A."/>
            <person name="Barry K.W."/>
            <person name="Cichocki N."/>
            <person name="Veneault-Fourrey C."/>
            <person name="LaButti K."/>
            <person name="Lindquist E.A."/>
            <person name="Lipzen A."/>
            <person name="Lundell T."/>
            <person name="Morin E."/>
            <person name="Murat C."/>
            <person name="Riley R."/>
            <person name="Ohm R."/>
            <person name="Sun H."/>
            <person name="Tunlid A."/>
            <person name="Henrissat B."/>
            <person name="Grigoriev I.V."/>
            <person name="Hibbett D.S."/>
            <person name="Martin F."/>
        </authorList>
    </citation>
    <scope>NUCLEOTIDE SEQUENCE [LARGE SCALE GENOMIC DNA]</scope>
    <source>
        <strain evidence="4">LaAM-08-1</strain>
    </source>
</reference>
<protein>
    <submittedName>
        <fullName evidence="3">Unplaced genomic scaffold K443scaffold_28, whole genome shotgun sequence</fullName>
    </submittedName>
</protein>